<comment type="caution">
    <text evidence="1">The sequence shown here is derived from an EMBL/GenBank/DDBJ whole genome shotgun (WGS) entry which is preliminary data.</text>
</comment>
<gene>
    <name evidence="1" type="ORF">P7K49_020288</name>
</gene>
<proteinExistence type="predicted"/>
<protein>
    <submittedName>
        <fullName evidence="1">Uncharacterized protein</fullName>
    </submittedName>
</protein>
<dbReference type="PANTHER" id="PTHR46435:SF1">
    <property type="entry name" value="E3 UBIQUITIN-PROTEIN LIGASE HECTD4-RELATED"/>
    <property type="match status" value="1"/>
</dbReference>
<evidence type="ECO:0000313" key="1">
    <source>
        <dbReference type="EMBL" id="KAK2102621.1"/>
    </source>
</evidence>
<dbReference type="PANTHER" id="PTHR46435">
    <property type="entry name" value="E3 UBIQUITIN-PROTEIN LIGASE HECTD4-RELATED"/>
    <property type="match status" value="1"/>
</dbReference>
<reference evidence="1 2" key="1">
    <citation type="submission" date="2023-05" db="EMBL/GenBank/DDBJ databases">
        <title>B98-5 Cell Line De Novo Hybrid Assembly: An Optical Mapping Approach.</title>
        <authorList>
            <person name="Kananen K."/>
            <person name="Auerbach J.A."/>
            <person name="Kautto E."/>
            <person name="Blachly J.S."/>
        </authorList>
    </citation>
    <scope>NUCLEOTIDE SEQUENCE [LARGE SCALE GENOMIC DNA]</scope>
    <source>
        <strain evidence="1">B95-8</strain>
        <tissue evidence="1">Cell line</tissue>
    </source>
</reference>
<dbReference type="Proteomes" id="UP001266305">
    <property type="component" value="Unassembled WGS sequence"/>
</dbReference>
<dbReference type="EMBL" id="JASSZA010000009">
    <property type="protein sequence ID" value="KAK2102621.1"/>
    <property type="molecule type" value="Genomic_DNA"/>
</dbReference>
<dbReference type="InterPro" id="IPR043366">
    <property type="entry name" value="HECTD4"/>
</dbReference>
<organism evidence="1 2">
    <name type="scientific">Saguinus oedipus</name>
    <name type="common">Cotton-top tamarin</name>
    <name type="synonym">Oedipomidas oedipus</name>
    <dbReference type="NCBI Taxonomy" id="9490"/>
    <lineage>
        <taxon>Eukaryota</taxon>
        <taxon>Metazoa</taxon>
        <taxon>Chordata</taxon>
        <taxon>Craniata</taxon>
        <taxon>Vertebrata</taxon>
        <taxon>Euteleostomi</taxon>
        <taxon>Mammalia</taxon>
        <taxon>Eutheria</taxon>
        <taxon>Euarchontoglires</taxon>
        <taxon>Primates</taxon>
        <taxon>Haplorrhini</taxon>
        <taxon>Platyrrhini</taxon>
        <taxon>Cebidae</taxon>
        <taxon>Callitrichinae</taxon>
        <taxon>Saguinus</taxon>
    </lineage>
</organism>
<keyword evidence="2" id="KW-1185">Reference proteome</keyword>
<sequence length="199" mass="21808">MLRAWCYLPIAPLEGNGVHSPSVHSVAITEALSRASQALDSRPVLGEYPGSGFHPVPLKATRVDIVLEAWQRLLSPGPQVKEVPATSAFAGRILHGQLRHCLFRSLPLQPMQDNSRARVLDASGFSIETGMTRHYLKDGRTPTINDETELEALCAEIASQHLATESPDSPNKPCCRFTYLTMTGEEVELCSRGRHILVA</sequence>
<name>A0ABQ9V0H3_SAGOE</name>
<accession>A0ABQ9V0H3</accession>
<evidence type="ECO:0000313" key="2">
    <source>
        <dbReference type="Proteomes" id="UP001266305"/>
    </source>
</evidence>